<protein>
    <submittedName>
        <fullName evidence="2">Uncharacterized protein</fullName>
    </submittedName>
</protein>
<evidence type="ECO:0000313" key="3">
    <source>
        <dbReference type="Proteomes" id="UP001302676"/>
    </source>
</evidence>
<dbReference type="Proteomes" id="UP001302676">
    <property type="component" value="Unassembled WGS sequence"/>
</dbReference>
<proteinExistence type="predicted"/>
<gene>
    <name evidence="2" type="ORF">C8A04DRAFT_35263</name>
</gene>
<dbReference type="RefSeq" id="XP_062639339.1">
    <property type="nucleotide sequence ID" value="XM_062783102.1"/>
</dbReference>
<sequence length="357" mass="41245">MASRDSPPAPALPEPVTLPNDEHRIEPLVENFSTVKEIIEYIVKTRQDLWAAGHFNHGGELLVRFHWQASKAGEVDKFFNSLNAALLDRDHPKISRFEYDYESETVYLDIMPESRLHSGIQYRLNCHIWDQIRNQIATERNISIRHFLKSIRGFGTATISDEEKIYSEPDFSFGQAKSLLPSLIAALMIDIEYPDEKKAWVNLLVTGNLTGSWALFHDDDVDQQPAGQVALYLSDFVGLVPDLPVGFCRPSATEVAAGITRTPLFVLTFERLRFIFRDARSMHRPDVFTMEDGDMDENPYEELKVRHREGLKEGFKMGHEKGREEGREEERVKNQRRFAEMERYIAQLERERHVPRA</sequence>
<feature type="region of interest" description="Disordered" evidence="1">
    <location>
        <begin position="314"/>
        <end position="333"/>
    </location>
</feature>
<keyword evidence="3" id="KW-1185">Reference proteome</keyword>
<comment type="caution">
    <text evidence="2">The sequence shown here is derived from an EMBL/GenBank/DDBJ whole genome shotgun (WGS) entry which is preliminary data.</text>
</comment>
<dbReference type="GeneID" id="87819715"/>
<organism evidence="2 3">
    <name type="scientific">Dichotomopilus funicola</name>
    <dbReference type="NCBI Taxonomy" id="1934379"/>
    <lineage>
        <taxon>Eukaryota</taxon>
        <taxon>Fungi</taxon>
        <taxon>Dikarya</taxon>
        <taxon>Ascomycota</taxon>
        <taxon>Pezizomycotina</taxon>
        <taxon>Sordariomycetes</taxon>
        <taxon>Sordariomycetidae</taxon>
        <taxon>Sordariales</taxon>
        <taxon>Chaetomiaceae</taxon>
        <taxon>Dichotomopilus</taxon>
    </lineage>
</organism>
<evidence type="ECO:0000256" key="1">
    <source>
        <dbReference type="SAM" id="MobiDB-lite"/>
    </source>
</evidence>
<dbReference type="EMBL" id="MU853564">
    <property type="protein sequence ID" value="KAK4145968.1"/>
    <property type="molecule type" value="Genomic_DNA"/>
</dbReference>
<reference evidence="2" key="2">
    <citation type="submission" date="2023-05" db="EMBL/GenBank/DDBJ databases">
        <authorList>
            <consortium name="Lawrence Berkeley National Laboratory"/>
            <person name="Steindorff A."/>
            <person name="Hensen N."/>
            <person name="Bonometti L."/>
            <person name="Westerberg I."/>
            <person name="Brannstrom I.O."/>
            <person name="Guillou S."/>
            <person name="Cros-Aarteil S."/>
            <person name="Calhoun S."/>
            <person name="Haridas S."/>
            <person name="Kuo A."/>
            <person name="Mondo S."/>
            <person name="Pangilinan J."/>
            <person name="Riley R."/>
            <person name="Labutti K."/>
            <person name="Andreopoulos B."/>
            <person name="Lipzen A."/>
            <person name="Chen C."/>
            <person name="Yanf M."/>
            <person name="Daum C."/>
            <person name="Ng V."/>
            <person name="Clum A."/>
            <person name="Ohm R."/>
            <person name="Martin F."/>
            <person name="Silar P."/>
            <person name="Natvig D."/>
            <person name="Lalanne C."/>
            <person name="Gautier V."/>
            <person name="Ament-Velasquez S.L."/>
            <person name="Kruys A."/>
            <person name="Hutchinson M.I."/>
            <person name="Powell A.J."/>
            <person name="Barry K."/>
            <person name="Miller A.N."/>
            <person name="Grigoriev I.V."/>
            <person name="Debuchy R."/>
            <person name="Gladieux P."/>
            <person name="Thoren M.H."/>
            <person name="Johannesson H."/>
        </authorList>
    </citation>
    <scope>NUCLEOTIDE SEQUENCE</scope>
    <source>
        <strain evidence="2">CBS 141.50</strain>
    </source>
</reference>
<accession>A0AAN6V6V3</accession>
<evidence type="ECO:0000313" key="2">
    <source>
        <dbReference type="EMBL" id="KAK4145968.1"/>
    </source>
</evidence>
<name>A0AAN6V6V3_9PEZI</name>
<reference evidence="2" key="1">
    <citation type="journal article" date="2023" name="Mol. Phylogenet. Evol.">
        <title>Genome-scale phylogeny and comparative genomics of the fungal order Sordariales.</title>
        <authorList>
            <person name="Hensen N."/>
            <person name="Bonometti L."/>
            <person name="Westerberg I."/>
            <person name="Brannstrom I.O."/>
            <person name="Guillou S."/>
            <person name="Cros-Aarteil S."/>
            <person name="Calhoun S."/>
            <person name="Haridas S."/>
            <person name="Kuo A."/>
            <person name="Mondo S."/>
            <person name="Pangilinan J."/>
            <person name="Riley R."/>
            <person name="LaButti K."/>
            <person name="Andreopoulos B."/>
            <person name="Lipzen A."/>
            <person name="Chen C."/>
            <person name="Yan M."/>
            <person name="Daum C."/>
            <person name="Ng V."/>
            <person name="Clum A."/>
            <person name="Steindorff A."/>
            <person name="Ohm R.A."/>
            <person name="Martin F."/>
            <person name="Silar P."/>
            <person name="Natvig D.O."/>
            <person name="Lalanne C."/>
            <person name="Gautier V."/>
            <person name="Ament-Velasquez S.L."/>
            <person name="Kruys A."/>
            <person name="Hutchinson M.I."/>
            <person name="Powell A.J."/>
            <person name="Barry K."/>
            <person name="Miller A.N."/>
            <person name="Grigoriev I.V."/>
            <person name="Debuchy R."/>
            <person name="Gladieux P."/>
            <person name="Hiltunen Thoren M."/>
            <person name="Johannesson H."/>
        </authorList>
    </citation>
    <scope>NUCLEOTIDE SEQUENCE</scope>
    <source>
        <strain evidence="2">CBS 141.50</strain>
    </source>
</reference>
<dbReference type="AlphaFoldDB" id="A0AAN6V6V3"/>